<gene>
    <name evidence="1" type="primary">WBGene00273912</name>
</gene>
<dbReference type="AlphaFoldDB" id="A0A2A6B7U0"/>
<accession>A0A8R1YQN6</accession>
<dbReference type="EnsemblMetazoa" id="PPA35543.1">
    <property type="protein sequence ID" value="PPA35543.1"/>
    <property type="gene ID" value="WBGene00273912"/>
</dbReference>
<proteinExistence type="predicted"/>
<reference evidence="1" key="2">
    <citation type="submission" date="2022-06" db="UniProtKB">
        <authorList>
            <consortium name="EnsemblMetazoa"/>
        </authorList>
    </citation>
    <scope>IDENTIFICATION</scope>
    <source>
        <strain evidence="1">PS312</strain>
    </source>
</reference>
<organism evidence="1 2">
    <name type="scientific">Pristionchus pacificus</name>
    <name type="common">Parasitic nematode worm</name>
    <dbReference type="NCBI Taxonomy" id="54126"/>
    <lineage>
        <taxon>Eukaryota</taxon>
        <taxon>Metazoa</taxon>
        <taxon>Ecdysozoa</taxon>
        <taxon>Nematoda</taxon>
        <taxon>Chromadorea</taxon>
        <taxon>Rhabditida</taxon>
        <taxon>Rhabditina</taxon>
        <taxon>Diplogasteromorpha</taxon>
        <taxon>Diplogasteroidea</taxon>
        <taxon>Neodiplogasteridae</taxon>
        <taxon>Pristionchus</taxon>
    </lineage>
</organism>
<name>A0A2A6B7U0_PRIPA</name>
<dbReference type="Proteomes" id="UP000005239">
    <property type="component" value="Unassembled WGS sequence"/>
</dbReference>
<evidence type="ECO:0000313" key="1">
    <source>
        <dbReference type="EnsemblMetazoa" id="PPA35543.1"/>
    </source>
</evidence>
<reference evidence="2" key="1">
    <citation type="journal article" date="2008" name="Nat. Genet.">
        <title>The Pristionchus pacificus genome provides a unique perspective on nematode lifestyle and parasitism.</title>
        <authorList>
            <person name="Dieterich C."/>
            <person name="Clifton S.W."/>
            <person name="Schuster L.N."/>
            <person name="Chinwalla A."/>
            <person name="Delehaunty K."/>
            <person name="Dinkelacker I."/>
            <person name="Fulton L."/>
            <person name="Fulton R."/>
            <person name="Godfrey J."/>
            <person name="Minx P."/>
            <person name="Mitreva M."/>
            <person name="Roeseler W."/>
            <person name="Tian H."/>
            <person name="Witte H."/>
            <person name="Yang S.P."/>
            <person name="Wilson R.K."/>
            <person name="Sommer R.J."/>
        </authorList>
    </citation>
    <scope>NUCLEOTIDE SEQUENCE [LARGE SCALE GENOMIC DNA]</scope>
    <source>
        <strain evidence="2">PS312</strain>
    </source>
</reference>
<accession>A0A2A6B7U0</accession>
<keyword evidence="2" id="KW-1185">Reference proteome</keyword>
<protein>
    <submittedName>
        <fullName evidence="1">Uncharacterized protein</fullName>
    </submittedName>
</protein>
<evidence type="ECO:0000313" key="2">
    <source>
        <dbReference type="Proteomes" id="UP000005239"/>
    </source>
</evidence>
<sequence>MFLLDLLREIIIKILEQECITLKDRMNIRLTCKAMEEIVSKSHFFALSDVLTIIQFAYDFHWDLDYSTTWKTKIKGLLQDAKFVKEDKCMVPLGRSNSFIHLMRCLFRRSHFHKIEIIQFNFRVELAMKNAENRIDAN</sequence>